<accession>A0A927BKS2</accession>
<dbReference type="AlphaFoldDB" id="A0A927BKS2"/>
<dbReference type="InterPro" id="IPR025375">
    <property type="entry name" value="DUF4365"/>
</dbReference>
<dbReference type="Pfam" id="PF14280">
    <property type="entry name" value="DUF4365"/>
    <property type="match status" value="1"/>
</dbReference>
<comment type="caution">
    <text evidence="3">The sequence shown here is derived from an EMBL/GenBank/DDBJ whole genome shotgun (WGS) entry which is preliminary data.</text>
</comment>
<feature type="region of interest" description="Disordered" evidence="1">
    <location>
        <begin position="1"/>
        <end position="51"/>
    </location>
</feature>
<feature type="compositionally biased region" description="Low complexity" evidence="1">
    <location>
        <begin position="32"/>
        <end position="42"/>
    </location>
</feature>
<evidence type="ECO:0000313" key="3">
    <source>
        <dbReference type="EMBL" id="MBD2829014.1"/>
    </source>
</evidence>
<reference evidence="3" key="1">
    <citation type="journal article" date="2020" name="PLoS ONE">
        <title>Isolation and characterization of Streptomyces bacteriophages and Streptomyces strains encoding biosynthetic arsenals: Streptomyces strains and phages for antibiotic discovery.</title>
        <authorList>
            <person name="Montano E.T."/>
            <person name="Nideffer J.F."/>
            <person name="Brumage L."/>
            <person name="Erb M."/>
            <person name="Derman A.I."/>
            <person name="Davis J.P."/>
            <person name="Estrada E."/>
            <person name="Fu S."/>
            <person name="Le D."/>
            <person name="Vuppala A."/>
            <person name="Tran C."/>
            <person name="Luterstein E."/>
            <person name="Lakkaraju S."/>
            <person name="Panchagnula S."/>
            <person name="Ren C."/>
            <person name="Doan J."/>
            <person name="Tran S."/>
            <person name="Soriano J."/>
            <person name="Fujita Y."/>
            <person name="Gutala P."/>
            <person name="Fujii Q."/>
            <person name="Lee M."/>
            <person name="Bui A."/>
            <person name="Villarreal C."/>
            <person name="Shing S.R."/>
            <person name="Kim S."/>
            <person name="Freeman D."/>
            <person name="Racha V."/>
            <person name="Ho A."/>
            <person name="Kumar P."/>
            <person name="Falah K."/>
            <person name="Dawson T."/>
            <person name="Enustun E."/>
            <person name="Prichard A."/>
            <person name="Gomez A."/>
            <person name="Khanna K."/>
            <person name="Trigg S."/>
            <person name="Fernandez L."/>
            <person name="Pogliano K."/>
            <person name="Pogliano J."/>
        </authorList>
    </citation>
    <scope>NUCLEOTIDE SEQUENCE</scope>
    <source>
        <strain evidence="3">QF2</strain>
    </source>
</reference>
<dbReference type="EMBL" id="JACWUS010000001">
    <property type="protein sequence ID" value="MBD2829014.1"/>
    <property type="molecule type" value="Genomic_DNA"/>
</dbReference>
<feature type="domain" description="DUF4365" evidence="2">
    <location>
        <begin position="58"/>
        <end position="204"/>
    </location>
</feature>
<protein>
    <submittedName>
        <fullName evidence="3">DUF4365 domain-containing protein</fullName>
    </submittedName>
</protein>
<evidence type="ECO:0000256" key="1">
    <source>
        <dbReference type="SAM" id="MobiDB-lite"/>
    </source>
</evidence>
<proteinExistence type="predicted"/>
<organism evidence="3">
    <name type="scientific">Streptomyces globisporus</name>
    <dbReference type="NCBI Taxonomy" id="1908"/>
    <lineage>
        <taxon>Bacteria</taxon>
        <taxon>Bacillati</taxon>
        <taxon>Actinomycetota</taxon>
        <taxon>Actinomycetes</taxon>
        <taxon>Kitasatosporales</taxon>
        <taxon>Streptomycetaceae</taxon>
        <taxon>Streptomyces</taxon>
    </lineage>
</organism>
<sequence length="216" mass="24070">MPLQGGAEYDVPPALDLPPGLEAGTVPPPAGSPESGSSPADPWLEPLELGDNNHKGDFGEQFVRALATAANLNVSDSRDRLGIDWELTYPGRGGTRKFPQIQAQVKCWNRPEQAGEEWRYRLSVHNYNLLSGRDYYSPRFLFLVVVPRNADEWIQATHDGLLLRYAAYWACFHDRDPVDKPGDDRLTVSVPKANLLTTETLHNLFGVEFRDLLGVS</sequence>
<gene>
    <name evidence="3" type="ORF">ID875_13070</name>
</gene>
<name>A0A927BKS2_STRGL</name>
<evidence type="ECO:0000259" key="2">
    <source>
        <dbReference type="Pfam" id="PF14280"/>
    </source>
</evidence>